<dbReference type="Proteomes" id="UP000233553">
    <property type="component" value="Unassembled WGS sequence"/>
</dbReference>
<accession>A0A1E7R0N4</accession>
<evidence type="ECO:0000313" key="5">
    <source>
        <dbReference type="Proteomes" id="UP000233553"/>
    </source>
</evidence>
<dbReference type="EMBL" id="APOI01000008">
    <property type="protein sequence ID" value="ENU24554.1"/>
    <property type="molecule type" value="Genomic_DNA"/>
</dbReference>
<dbReference type="RefSeq" id="WP_004652852.1">
    <property type="nucleotide sequence ID" value="NZ_CP158965.1"/>
</dbReference>
<dbReference type="EMBL" id="PISJ01000019">
    <property type="protein sequence ID" value="PKF31732.1"/>
    <property type="molecule type" value="Genomic_DNA"/>
</dbReference>
<evidence type="ECO:0000313" key="4">
    <source>
        <dbReference type="Proteomes" id="UP000013034"/>
    </source>
</evidence>
<sequence>MSFFNTSDQNNHFHNLLLNKKEVLMGYPVDVLVEKYAGASEEIQQIIVQILKERGYSSREIEHMLKENK</sequence>
<dbReference type="EMBL" id="CABWKZ010000056">
    <property type="protein sequence ID" value="VXA58286.1"/>
    <property type="molecule type" value="Genomic_DNA"/>
</dbReference>
<proteinExistence type="predicted"/>
<protein>
    <submittedName>
        <fullName evidence="3">Uncharacterized protein</fullName>
    </submittedName>
</protein>
<dbReference type="OrthoDB" id="6710813at2"/>
<keyword evidence="4" id="KW-1185">Reference proteome</keyword>
<evidence type="ECO:0000313" key="1">
    <source>
        <dbReference type="EMBL" id="ENU24554.1"/>
    </source>
</evidence>
<dbReference type="AlphaFoldDB" id="A0A653KDW3"/>
<name>A0A653KDW3_9GAMM</name>
<gene>
    <name evidence="3" type="ORF">ACI8B_60128</name>
    <name evidence="2" type="ORF">CW311_15900</name>
    <name evidence="1" type="ORF">F993_00800</name>
</gene>
<reference evidence="3 6" key="3">
    <citation type="submission" date="2019-10" db="EMBL/GenBank/DDBJ databases">
        <authorList>
            <person name="Karimi E."/>
        </authorList>
    </citation>
    <scope>NUCLEOTIDE SEQUENCE [LARGE SCALE GENOMIC DNA]</scope>
    <source>
        <strain evidence="3">Acinetobacter sp. 8BE</strain>
    </source>
</reference>
<organism evidence="3 6">
    <name type="scientific">Acinetobacter proteolyticus</name>
    <dbReference type="NCBI Taxonomy" id="1776741"/>
    <lineage>
        <taxon>Bacteria</taxon>
        <taxon>Pseudomonadati</taxon>
        <taxon>Pseudomonadota</taxon>
        <taxon>Gammaproteobacteria</taxon>
        <taxon>Moraxellales</taxon>
        <taxon>Moraxellaceae</taxon>
        <taxon>Acinetobacter</taxon>
    </lineage>
</organism>
<dbReference type="Proteomes" id="UP000013034">
    <property type="component" value="Unassembled WGS sequence"/>
</dbReference>
<dbReference type="Proteomes" id="UP000430404">
    <property type="component" value="Unassembled WGS sequence"/>
</dbReference>
<evidence type="ECO:0000313" key="3">
    <source>
        <dbReference type="EMBL" id="VXA58286.1"/>
    </source>
</evidence>
<evidence type="ECO:0000313" key="6">
    <source>
        <dbReference type="Proteomes" id="UP000430404"/>
    </source>
</evidence>
<evidence type="ECO:0000313" key="2">
    <source>
        <dbReference type="EMBL" id="PKF31732.1"/>
    </source>
</evidence>
<accession>A0A653KDW3</accession>
<reference evidence="2 5" key="2">
    <citation type="submission" date="2017-12" db="EMBL/GenBank/DDBJ databases">
        <title>Draft Genome sequences of multiple microbial strains isolated from spacecraft associated surfaces.</title>
        <authorList>
            <person name="Seuylemezian A."/>
            <person name="Vaishampayan P."/>
            <person name="Venkateswaran K."/>
        </authorList>
    </citation>
    <scope>NUCLEOTIDE SEQUENCE [LARGE SCALE GENOMIC DNA]</scope>
    <source>
        <strain evidence="2 5">2P01AA</strain>
    </source>
</reference>
<reference evidence="1 4" key="1">
    <citation type="submission" date="2013-02" db="EMBL/GenBank/DDBJ databases">
        <title>The Genome Sequence of Acinetobacter sp. NIPH 809.</title>
        <authorList>
            <consortium name="The Broad Institute Genome Sequencing Platform"/>
            <consortium name="The Broad Institute Genome Sequencing Center for Infectious Disease"/>
            <person name="Cerqueira G."/>
            <person name="Feldgarden M."/>
            <person name="Courvalin P."/>
            <person name="Perichon B."/>
            <person name="Grillot-Courvalin C."/>
            <person name="Clermont D."/>
            <person name="Rocha E."/>
            <person name="Yoon E.-J."/>
            <person name="Nemec A."/>
            <person name="Walker B."/>
            <person name="Young S.K."/>
            <person name="Zeng Q."/>
            <person name="Gargeya S."/>
            <person name="Fitzgerald M."/>
            <person name="Haas B."/>
            <person name="Abouelleil A."/>
            <person name="Alvarado L."/>
            <person name="Arachchi H.M."/>
            <person name="Berlin A.M."/>
            <person name="Chapman S.B."/>
            <person name="Dewar J."/>
            <person name="Goldberg J."/>
            <person name="Griggs A."/>
            <person name="Gujja S."/>
            <person name="Hansen M."/>
            <person name="Howarth C."/>
            <person name="Imamovic A."/>
            <person name="Larimer J."/>
            <person name="McCowan C."/>
            <person name="Murphy C."/>
            <person name="Neiman D."/>
            <person name="Pearson M."/>
            <person name="Priest M."/>
            <person name="Roberts A."/>
            <person name="Saif S."/>
            <person name="Shea T."/>
            <person name="Sisk P."/>
            <person name="Sykes S."/>
            <person name="Wortman J."/>
            <person name="Nusbaum C."/>
            <person name="Birren B."/>
        </authorList>
    </citation>
    <scope>NUCLEOTIDE SEQUENCE [LARGE SCALE GENOMIC DNA]</scope>
    <source>
        <strain evidence="1 4">NIPH 809</strain>
    </source>
</reference>